<dbReference type="EMBL" id="JAPDVD010000002">
    <property type="protein sequence ID" value="MCW4138813.1"/>
    <property type="molecule type" value="Genomic_DNA"/>
</dbReference>
<organism evidence="1 2">
    <name type="scientific">Segatella copri</name>
    <dbReference type="NCBI Taxonomy" id="165179"/>
    <lineage>
        <taxon>Bacteria</taxon>
        <taxon>Pseudomonadati</taxon>
        <taxon>Bacteroidota</taxon>
        <taxon>Bacteroidia</taxon>
        <taxon>Bacteroidales</taxon>
        <taxon>Prevotellaceae</taxon>
        <taxon>Segatella</taxon>
    </lineage>
</organism>
<dbReference type="Proteomes" id="UP001208620">
    <property type="component" value="Unassembled WGS sequence"/>
</dbReference>
<evidence type="ECO:0000313" key="2">
    <source>
        <dbReference type="Proteomes" id="UP001208620"/>
    </source>
</evidence>
<dbReference type="RefSeq" id="WP_264949569.1">
    <property type="nucleotide sequence ID" value="NZ_JAPDVB010000002.1"/>
</dbReference>
<evidence type="ECO:0000313" key="1">
    <source>
        <dbReference type="EMBL" id="MCW4138813.1"/>
    </source>
</evidence>
<dbReference type="AlphaFoldDB" id="A0AAW5UHQ7"/>
<accession>A0AAW5UHQ7</accession>
<reference evidence="1" key="1">
    <citation type="submission" date="2022-11" db="EMBL/GenBank/DDBJ databases">
        <title>Genomic repertoires linked with pathogenic potency of arthritogenic Prevotella copri isolated from the gut of rheumatoid arthritis patients.</title>
        <authorList>
            <person name="Nii T."/>
            <person name="Maeda Y."/>
            <person name="Motooka D."/>
            <person name="Naito M."/>
            <person name="Matsumoto Y."/>
            <person name="Ogawa T."/>
            <person name="Oguro-Igashira E."/>
            <person name="Kishikawa T."/>
            <person name="Yamashita M."/>
            <person name="Koizumi S."/>
            <person name="Kurakawa T."/>
            <person name="Okumura R."/>
            <person name="Kayama H."/>
            <person name="Murakami M."/>
            <person name="Sakaguchi T."/>
            <person name="Das B."/>
            <person name="Nakamura S."/>
            <person name="Okada Y."/>
            <person name="Kumanogoh A."/>
            <person name="Takeda K."/>
        </authorList>
    </citation>
    <scope>NUCLEOTIDE SEQUENCE</scope>
    <source>
        <strain evidence="1">H105_2-2</strain>
    </source>
</reference>
<gene>
    <name evidence="1" type="ORF">ONT01_13770</name>
</gene>
<sequence>MTEVMIQEMEDAAAWLSTLHGEELMQEAAVPKKIVAEDFFCGGTAALYNPIVE</sequence>
<proteinExistence type="predicted"/>
<comment type="caution">
    <text evidence="1">The sequence shown here is derived from an EMBL/GenBank/DDBJ whole genome shotgun (WGS) entry which is preliminary data.</text>
</comment>
<protein>
    <submittedName>
        <fullName evidence="1">Uncharacterized protein</fullName>
    </submittedName>
</protein>
<name>A0AAW5UHQ7_9BACT</name>